<reference evidence="1" key="2">
    <citation type="journal article" date="2015" name="Fish Shellfish Immunol.">
        <title>Early steps in the European eel (Anguilla anguilla)-Vibrio vulnificus interaction in the gills: Role of the RtxA13 toxin.</title>
        <authorList>
            <person name="Callol A."/>
            <person name="Pajuelo D."/>
            <person name="Ebbesson L."/>
            <person name="Teles M."/>
            <person name="MacKenzie S."/>
            <person name="Amaro C."/>
        </authorList>
    </citation>
    <scope>NUCLEOTIDE SEQUENCE</scope>
</reference>
<reference evidence="1" key="1">
    <citation type="submission" date="2014-11" db="EMBL/GenBank/DDBJ databases">
        <authorList>
            <person name="Amaro Gonzalez C."/>
        </authorList>
    </citation>
    <scope>NUCLEOTIDE SEQUENCE</scope>
</reference>
<name>A0A0E9V8G8_ANGAN</name>
<accession>A0A0E9V8G8</accession>
<dbReference type="EMBL" id="GBXM01034281">
    <property type="protein sequence ID" value="JAH74296.1"/>
    <property type="molecule type" value="Transcribed_RNA"/>
</dbReference>
<sequence length="25" mass="2783">MALSGTPLLSQVSVKIRILRFIIIL</sequence>
<organism evidence="1">
    <name type="scientific">Anguilla anguilla</name>
    <name type="common">European freshwater eel</name>
    <name type="synonym">Muraena anguilla</name>
    <dbReference type="NCBI Taxonomy" id="7936"/>
    <lineage>
        <taxon>Eukaryota</taxon>
        <taxon>Metazoa</taxon>
        <taxon>Chordata</taxon>
        <taxon>Craniata</taxon>
        <taxon>Vertebrata</taxon>
        <taxon>Euteleostomi</taxon>
        <taxon>Actinopterygii</taxon>
        <taxon>Neopterygii</taxon>
        <taxon>Teleostei</taxon>
        <taxon>Anguilliformes</taxon>
        <taxon>Anguillidae</taxon>
        <taxon>Anguilla</taxon>
    </lineage>
</organism>
<evidence type="ECO:0000313" key="1">
    <source>
        <dbReference type="EMBL" id="JAH74296.1"/>
    </source>
</evidence>
<protein>
    <submittedName>
        <fullName evidence="1">Uncharacterized protein</fullName>
    </submittedName>
</protein>
<proteinExistence type="predicted"/>
<dbReference type="AlphaFoldDB" id="A0A0E9V8G8"/>